<proteinExistence type="predicted"/>
<gene>
    <name evidence="1" type="ORF">QLQ22_22080</name>
</gene>
<protein>
    <submittedName>
        <fullName evidence="1">DUF3472 domain-containing protein</fullName>
    </submittedName>
</protein>
<name>A0ACD4R9Y0_9BACI</name>
<evidence type="ECO:0000313" key="1">
    <source>
        <dbReference type="EMBL" id="WHZ57306.1"/>
    </source>
</evidence>
<keyword evidence="2" id="KW-1185">Reference proteome</keyword>
<accession>A0ACD4R9Y0</accession>
<reference evidence="2" key="1">
    <citation type="journal article" date="2025" name="Aquaculture">
        <title>Assessment of the bioflocculant production and safety properties of Metabacillus hrfriensis sp. nov. based on phenotypic and whole-genome sequencing analysis.</title>
        <authorList>
            <person name="Zhang R."/>
            <person name="Zhao Z."/>
            <person name="Luo L."/>
            <person name="Wang S."/>
            <person name="Guo K."/>
            <person name="Xu W."/>
        </authorList>
    </citation>
    <scope>NUCLEOTIDE SEQUENCE [LARGE SCALE GENOMIC DNA]</scope>
    <source>
        <strain evidence="2">CT-WN-B3</strain>
    </source>
</reference>
<organism evidence="1 2">
    <name type="scientific">Metabacillus hrfriensis</name>
    <dbReference type="NCBI Taxonomy" id="3048891"/>
    <lineage>
        <taxon>Bacteria</taxon>
        <taxon>Bacillati</taxon>
        <taxon>Bacillota</taxon>
        <taxon>Bacilli</taxon>
        <taxon>Bacillales</taxon>
        <taxon>Bacillaceae</taxon>
        <taxon>Metabacillus</taxon>
    </lineage>
</organism>
<sequence>MKGTFLAIGLTVSALLASPSLSHAASADNVYLGPLKSVESDIVMSDWSPTITAPYTYWATQNWNQGAEGGGYAGFQQQDERAWANRTVHFALWDPMAVQAPIVSLYSHPDAKVERFGGEGTGLKVMTPYEWDLSKWYRMVVKRWDMQDGTHFGQWVKDVSSDKWTLITEVAYPVKDVNFGGRFTLFQEDWAGTAENARGGRTKNGYNRSLAGTWNSWDKQTMSTNSSNTNWAGGATDEYFWYQSGGTTIPNLANPTTLTISQPAEPELDDIEIDSVKAITKNKKVHINWHLKESSSPQFEYEITIVETENHTQAASVTSIDTRSNSEILTASLDKKKTYNAELKITDIFGQQKTITKQIIQKQ</sequence>
<evidence type="ECO:0000313" key="2">
    <source>
        <dbReference type="Proteomes" id="UP001226091"/>
    </source>
</evidence>
<dbReference type="Proteomes" id="UP001226091">
    <property type="component" value="Chromosome"/>
</dbReference>
<dbReference type="EMBL" id="CP126116">
    <property type="protein sequence ID" value="WHZ57306.1"/>
    <property type="molecule type" value="Genomic_DNA"/>
</dbReference>